<dbReference type="InterPro" id="IPR009080">
    <property type="entry name" value="tRNAsynth_Ia_anticodon-bd"/>
</dbReference>
<dbReference type="SUPFAM" id="SSF47323">
    <property type="entry name" value="Anticodon-binding domain of a subclass of class I aminoacyl-tRNA synthetases"/>
    <property type="match status" value="1"/>
</dbReference>
<evidence type="ECO:0000259" key="10">
    <source>
        <dbReference type="SMART" id="SM00836"/>
    </source>
</evidence>
<keyword evidence="4 9" id="KW-0547">Nucleotide-binding</keyword>
<reference evidence="11 12" key="1">
    <citation type="submission" date="2017-01" db="EMBL/GenBank/DDBJ databases">
        <title>Complete Genome Sequence of Dolosigranulum pigrum isolated from a Patient with interstitial lung disease.</title>
        <authorList>
            <person name="Mukhopadhyay R."/>
            <person name="Joaquin J."/>
            <person name="Hogue R."/>
            <person name="Fitzgerald S."/>
            <person name="Jospin G."/>
            <person name="Eisen J.A."/>
            <person name="Chaturvedi V."/>
        </authorList>
    </citation>
    <scope>NUCLEOTIDE SEQUENCE [LARGE SCALE GENOMIC DNA]</scope>
    <source>
        <strain evidence="11 12">15S00348</strain>
    </source>
</reference>
<comment type="catalytic activity">
    <reaction evidence="8">
        <text>tRNA(Arg) + L-arginine + ATP = L-arginyl-tRNA(Arg) + AMP + diphosphate</text>
        <dbReference type="Rhea" id="RHEA:20301"/>
        <dbReference type="Rhea" id="RHEA-COMP:9658"/>
        <dbReference type="Rhea" id="RHEA-COMP:9673"/>
        <dbReference type="ChEBI" id="CHEBI:30616"/>
        <dbReference type="ChEBI" id="CHEBI:32682"/>
        <dbReference type="ChEBI" id="CHEBI:33019"/>
        <dbReference type="ChEBI" id="CHEBI:78442"/>
        <dbReference type="ChEBI" id="CHEBI:78513"/>
        <dbReference type="ChEBI" id="CHEBI:456215"/>
        <dbReference type="EC" id="6.1.1.19"/>
    </reaction>
</comment>
<evidence type="ECO:0000313" key="12">
    <source>
        <dbReference type="Proteomes" id="UP000190409"/>
    </source>
</evidence>
<dbReference type="Gene3D" id="1.10.730.10">
    <property type="entry name" value="Isoleucyl-tRNA Synthetase, Domain 1"/>
    <property type="match status" value="1"/>
</dbReference>
<evidence type="ECO:0000256" key="3">
    <source>
        <dbReference type="ARBA" id="ARBA00022598"/>
    </source>
</evidence>
<protein>
    <recommendedName>
        <fullName evidence="2">arginine--tRNA ligase</fullName>
        <ecNumber evidence="2">6.1.1.19</ecNumber>
    </recommendedName>
</protein>
<evidence type="ECO:0000313" key="11">
    <source>
        <dbReference type="EMBL" id="OOL81927.1"/>
    </source>
</evidence>
<name>A0A1S8KQB8_9LACT</name>
<dbReference type="InterPro" id="IPR001278">
    <property type="entry name" value="Arg-tRNA-ligase"/>
</dbReference>
<proteinExistence type="inferred from homology"/>
<keyword evidence="5 9" id="KW-0067">ATP-binding</keyword>
<evidence type="ECO:0000256" key="6">
    <source>
        <dbReference type="ARBA" id="ARBA00022917"/>
    </source>
</evidence>
<evidence type="ECO:0000256" key="5">
    <source>
        <dbReference type="ARBA" id="ARBA00022840"/>
    </source>
</evidence>
<evidence type="ECO:0000256" key="2">
    <source>
        <dbReference type="ARBA" id="ARBA00012837"/>
    </source>
</evidence>
<evidence type="ECO:0000256" key="7">
    <source>
        <dbReference type="ARBA" id="ARBA00023146"/>
    </source>
</evidence>
<dbReference type="GO" id="GO:0006420">
    <property type="term" value="P:arginyl-tRNA aminoacylation"/>
    <property type="evidence" value="ECO:0007669"/>
    <property type="project" value="InterPro"/>
</dbReference>
<accession>A0A1S8KQB8</accession>
<dbReference type="EC" id="6.1.1.19" evidence="2"/>
<evidence type="ECO:0000256" key="1">
    <source>
        <dbReference type="ARBA" id="ARBA00005594"/>
    </source>
</evidence>
<dbReference type="GO" id="GO:0004814">
    <property type="term" value="F:arginine-tRNA ligase activity"/>
    <property type="evidence" value="ECO:0007669"/>
    <property type="project" value="UniProtKB-EC"/>
</dbReference>
<feature type="domain" description="DALR anticodon binding" evidence="10">
    <location>
        <begin position="349"/>
        <end position="443"/>
    </location>
</feature>
<comment type="caution">
    <text evidence="11">The sequence shown here is derived from an EMBL/GenBank/DDBJ whole genome shotgun (WGS) entry which is preliminary data.</text>
</comment>
<dbReference type="PRINTS" id="PR01038">
    <property type="entry name" value="TRNASYNTHARG"/>
</dbReference>
<dbReference type="InterPro" id="IPR014729">
    <property type="entry name" value="Rossmann-like_a/b/a_fold"/>
</dbReference>
<gene>
    <name evidence="11" type="ORF">BWX42_09700</name>
</gene>
<dbReference type="Gene3D" id="3.40.50.620">
    <property type="entry name" value="HUPs"/>
    <property type="match status" value="1"/>
</dbReference>
<dbReference type="Pfam" id="PF05746">
    <property type="entry name" value="DALR_1"/>
    <property type="match status" value="1"/>
</dbReference>
<organism evidence="11 12">
    <name type="scientific">Dolosigranulum pigrum</name>
    <dbReference type="NCBI Taxonomy" id="29394"/>
    <lineage>
        <taxon>Bacteria</taxon>
        <taxon>Bacillati</taxon>
        <taxon>Bacillota</taxon>
        <taxon>Bacilli</taxon>
        <taxon>Lactobacillales</taxon>
        <taxon>Carnobacteriaceae</taxon>
        <taxon>Dolosigranulum</taxon>
    </lineage>
</organism>
<dbReference type="GO" id="GO:0005524">
    <property type="term" value="F:ATP binding"/>
    <property type="evidence" value="ECO:0007669"/>
    <property type="project" value="UniProtKB-KW"/>
</dbReference>
<evidence type="ECO:0000256" key="8">
    <source>
        <dbReference type="ARBA" id="ARBA00049339"/>
    </source>
</evidence>
<dbReference type="SUPFAM" id="SSF52374">
    <property type="entry name" value="Nucleotidylyl transferase"/>
    <property type="match status" value="1"/>
</dbReference>
<keyword evidence="6 9" id="KW-0648">Protein biosynthesis</keyword>
<evidence type="ECO:0000256" key="4">
    <source>
        <dbReference type="ARBA" id="ARBA00022741"/>
    </source>
</evidence>
<dbReference type="Pfam" id="PF00750">
    <property type="entry name" value="tRNA-synt_1d"/>
    <property type="match status" value="1"/>
</dbReference>
<dbReference type="EMBL" id="MUYF01000003">
    <property type="protein sequence ID" value="OOL81927.1"/>
    <property type="molecule type" value="Genomic_DNA"/>
</dbReference>
<evidence type="ECO:0000256" key="9">
    <source>
        <dbReference type="RuleBase" id="RU363038"/>
    </source>
</evidence>
<dbReference type="PANTHER" id="PTHR11956:SF5">
    <property type="entry name" value="ARGININE--TRNA LIGASE, CYTOPLASMIC"/>
    <property type="match status" value="1"/>
</dbReference>
<keyword evidence="7 9" id="KW-0030">Aminoacyl-tRNA synthetase</keyword>
<dbReference type="InterPro" id="IPR008909">
    <property type="entry name" value="DALR_anticod-bd"/>
</dbReference>
<comment type="similarity">
    <text evidence="1 9">Belongs to the class-I aminoacyl-tRNA synthetase family.</text>
</comment>
<dbReference type="Proteomes" id="UP000190409">
    <property type="component" value="Unassembled WGS sequence"/>
</dbReference>
<dbReference type="PANTHER" id="PTHR11956">
    <property type="entry name" value="ARGINYL-TRNA SYNTHETASE"/>
    <property type="match status" value="1"/>
</dbReference>
<dbReference type="AlphaFoldDB" id="A0A1S8KQB8"/>
<dbReference type="InterPro" id="IPR035684">
    <property type="entry name" value="ArgRS_core"/>
</dbReference>
<dbReference type="SMART" id="SM00836">
    <property type="entry name" value="DALR_1"/>
    <property type="match status" value="1"/>
</dbReference>
<keyword evidence="3 9" id="KW-0436">Ligase</keyword>
<sequence>MTSIYSIDEKKLTDITNTDSDQIITIDMSSPNIAKPMSMEHLRSTLIGNTLSNVLTKQGYKTVKINHIGDWGYHLGKILLAIDRWGDRKQIESDPQPLQALDELYREYFRRLQFNPYLEEESAQLFSRLTYGDETITEQWQWLVRLSLEHFSQIYETLGITFDSIRGESCYQPFVKKTLERMRQAKESRMQDGVLLLTIAGEDIRVLDQLELSTYLTRDLAAAVHRYETYQFDRALYVVAQEQTEHFQQLTTILGTLDYSWATDIVHVPFSSLTTPQPTVPQLLKEAKNMDPSLLDTFRETTDSREMIRSKLAVGTIIYTMLSHQNGESFQLENAVQPSMKPGHLGYILNLINEVSRVERTGDENEQAPEALTQCIDRYPAMIQTVQDTYDPSHLTHYLNELSQLTSKYFYNKAEHDKINMTVIHKSTQVLTDGLALMGIKTING</sequence>